<keyword evidence="1" id="KW-0479">Metal-binding</keyword>
<dbReference type="EMBL" id="OC915943">
    <property type="protein sequence ID" value="CAD7642532.1"/>
    <property type="molecule type" value="Genomic_DNA"/>
</dbReference>
<dbReference type="GO" id="GO:0008484">
    <property type="term" value="F:sulfuric ester hydrolase activity"/>
    <property type="evidence" value="ECO:0007669"/>
    <property type="project" value="InterPro"/>
</dbReference>
<evidence type="ECO:0000259" key="4">
    <source>
        <dbReference type="PROSITE" id="PS51762"/>
    </source>
</evidence>
<reference evidence="5" key="1">
    <citation type="submission" date="2020-11" db="EMBL/GenBank/DDBJ databases">
        <authorList>
            <person name="Tran Van P."/>
        </authorList>
    </citation>
    <scope>NUCLEOTIDE SEQUENCE</scope>
</reference>
<evidence type="ECO:0000256" key="2">
    <source>
        <dbReference type="ARBA" id="ARBA00022837"/>
    </source>
</evidence>
<dbReference type="PROSITE" id="PS51762">
    <property type="entry name" value="GH16_2"/>
    <property type="match status" value="1"/>
</dbReference>
<dbReference type="Proteomes" id="UP000728032">
    <property type="component" value="Unassembled WGS sequence"/>
</dbReference>
<name>A0A7R9LIT9_9ACAR</name>
<dbReference type="AlphaFoldDB" id="A0A7R9LIT9"/>
<dbReference type="SUPFAM" id="SSF53649">
    <property type="entry name" value="Alkaline phosphatase-like"/>
    <property type="match status" value="1"/>
</dbReference>
<dbReference type="SUPFAM" id="SSF49899">
    <property type="entry name" value="Concanavalin A-like lectins/glucanases"/>
    <property type="match status" value="2"/>
</dbReference>
<accession>A0A7R9LIT9</accession>
<keyword evidence="2" id="KW-0106">Calcium</keyword>
<dbReference type="GO" id="GO:0004553">
    <property type="term" value="F:hydrolase activity, hydrolyzing O-glycosyl compounds"/>
    <property type="evidence" value="ECO:0007669"/>
    <property type="project" value="InterPro"/>
</dbReference>
<dbReference type="Pfam" id="PF00722">
    <property type="entry name" value="Glyco_hydro_16"/>
    <property type="match status" value="1"/>
</dbReference>
<feature type="non-terminal residue" evidence="5">
    <location>
        <position position="1"/>
    </location>
</feature>
<dbReference type="Gene3D" id="2.60.120.200">
    <property type="match status" value="2"/>
</dbReference>
<feature type="domain" description="GH16" evidence="4">
    <location>
        <begin position="158"/>
        <end position="523"/>
    </location>
</feature>
<sequence>EHNTSEPLFLYMPHQAIHVSANKFPVEAPQEYIDMFAYIESDMRRGLAAAAYSMDESIGVVVERLHSRQMLENSIRVPAFIWSPLLNKSGYVSDAMIHVTDVLPTILDAIDNNTGILNEQIIYGKSQWNTLSNNELPVRTEIIHNVDSLINISAIRWYDWKLIQNPKHVAFERSGLWVRPLGYQNIGLKRESFQSLQSKDRVLKESVVECEPHEPTDPANNDCTTELCLFNIRDDPCEYHNLIGETDPQFVKFLWQKLVAFNETSVPPLTVHSIDPRSDPKLHNNTWINWLDREDMGDIKKTLADLNGFLLMILTIVKNIVYRNKEMLLLRPGYENKYYNTKKYTSAMVTSRKHWTYGRFEIRAALPLGKMLRTDIRLESAQSNGNTPKGRIDIVTNVQTPEILYGIQTGIPVMNMTMVNHQTYDTNETLQAFHTYAVEWDETHIQWFFEGNLLSTLAINNMTDTEYKNMTGLLFHSPFKLVIGLQVDRNEFNGCTLSDQDYEEWDEARFMIEFVRVTQWVTMDPRNSTSNNTGKYTSAMVTSRQHWTYGRFEIRAALPSSK</sequence>
<evidence type="ECO:0000313" key="6">
    <source>
        <dbReference type="Proteomes" id="UP000728032"/>
    </source>
</evidence>
<dbReference type="InterPro" id="IPR013320">
    <property type="entry name" value="ConA-like_dom_sf"/>
</dbReference>
<dbReference type="Gene3D" id="3.30.1120.10">
    <property type="match status" value="1"/>
</dbReference>
<dbReference type="Gene3D" id="3.40.720.10">
    <property type="entry name" value="Alkaline Phosphatase, subunit A"/>
    <property type="match status" value="2"/>
</dbReference>
<evidence type="ECO:0000313" key="5">
    <source>
        <dbReference type="EMBL" id="CAD7642532.1"/>
    </source>
</evidence>
<dbReference type="InterPro" id="IPR047115">
    <property type="entry name" value="ARSB"/>
</dbReference>
<protein>
    <recommendedName>
        <fullName evidence="4">GH16 domain-containing protein</fullName>
    </recommendedName>
</protein>
<evidence type="ECO:0000256" key="3">
    <source>
        <dbReference type="ARBA" id="ARBA00023180"/>
    </source>
</evidence>
<evidence type="ECO:0000256" key="1">
    <source>
        <dbReference type="ARBA" id="ARBA00022723"/>
    </source>
</evidence>
<dbReference type="PANTHER" id="PTHR10342">
    <property type="entry name" value="ARYLSULFATASE"/>
    <property type="match status" value="1"/>
</dbReference>
<dbReference type="InterPro" id="IPR017850">
    <property type="entry name" value="Alkaline_phosphatase_core_sf"/>
</dbReference>
<dbReference type="GO" id="GO:0046872">
    <property type="term" value="F:metal ion binding"/>
    <property type="evidence" value="ECO:0007669"/>
    <property type="project" value="UniProtKB-KW"/>
</dbReference>
<dbReference type="PANTHER" id="PTHR10342:SF273">
    <property type="entry name" value="RE14504P"/>
    <property type="match status" value="1"/>
</dbReference>
<dbReference type="EMBL" id="CAJPVJ010001118">
    <property type="protein sequence ID" value="CAG2164078.1"/>
    <property type="molecule type" value="Genomic_DNA"/>
</dbReference>
<keyword evidence="3" id="KW-0325">Glycoprotein</keyword>
<gene>
    <name evidence="5" type="ORF">ONB1V03_LOCUS3638</name>
</gene>
<proteinExistence type="predicted"/>
<organism evidence="5">
    <name type="scientific">Oppiella nova</name>
    <dbReference type="NCBI Taxonomy" id="334625"/>
    <lineage>
        <taxon>Eukaryota</taxon>
        <taxon>Metazoa</taxon>
        <taxon>Ecdysozoa</taxon>
        <taxon>Arthropoda</taxon>
        <taxon>Chelicerata</taxon>
        <taxon>Arachnida</taxon>
        <taxon>Acari</taxon>
        <taxon>Acariformes</taxon>
        <taxon>Sarcoptiformes</taxon>
        <taxon>Oribatida</taxon>
        <taxon>Brachypylina</taxon>
        <taxon>Oppioidea</taxon>
        <taxon>Oppiidae</taxon>
        <taxon>Oppiella</taxon>
    </lineage>
</organism>
<dbReference type="GO" id="GO:0005975">
    <property type="term" value="P:carbohydrate metabolic process"/>
    <property type="evidence" value="ECO:0007669"/>
    <property type="project" value="InterPro"/>
</dbReference>
<dbReference type="InterPro" id="IPR000757">
    <property type="entry name" value="Beta-glucanase-like"/>
</dbReference>
<dbReference type="OrthoDB" id="103349at2759"/>
<keyword evidence="6" id="KW-1185">Reference proteome</keyword>